<dbReference type="SUPFAM" id="SSF53807">
    <property type="entry name" value="Helical backbone' metal receptor"/>
    <property type="match status" value="1"/>
</dbReference>
<evidence type="ECO:0000256" key="2">
    <source>
        <dbReference type="SAM" id="SignalP"/>
    </source>
</evidence>
<evidence type="ECO:0000313" key="5">
    <source>
        <dbReference type="Proteomes" id="UP000761380"/>
    </source>
</evidence>
<name>A0A928A1G4_SELRU</name>
<dbReference type="EMBL" id="SVBY01000037">
    <property type="protein sequence ID" value="MBE6092782.1"/>
    <property type="molecule type" value="Genomic_DNA"/>
</dbReference>
<dbReference type="AlphaFoldDB" id="A0A928A1G4"/>
<comment type="caution">
    <text evidence="4">The sequence shown here is derived from an EMBL/GenBank/DDBJ whole genome shotgun (WGS) entry which is preliminary data.</text>
</comment>
<accession>A0A928A1G4</accession>
<dbReference type="Proteomes" id="UP000761380">
    <property type="component" value="Unassembled WGS sequence"/>
</dbReference>
<feature type="signal peptide" evidence="2">
    <location>
        <begin position="1"/>
        <end position="23"/>
    </location>
</feature>
<protein>
    <submittedName>
        <fullName evidence="4">ABC transporter substrate-binding protein</fullName>
    </submittedName>
</protein>
<gene>
    <name evidence="4" type="ORF">E7201_06400</name>
</gene>
<dbReference type="PROSITE" id="PS51257">
    <property type="entry name" value="PROKAR_LIPOPROTEIN"/>
    <property type="match status" value="1"/>
</dbReference>
<feature type="chain" id="PRO_5039344435" evidence="2">
    <location>
        <begin position="24"/>
        <end position="315"/>
    </location>
</feature>
<reference evidence="4" key="1">
    <citation type="submission" date="2019-04" db="EMBL/GenBank/DDBJ databases">
        <title>Evolution of Biomass-Degrading Anaerobic Consortia Revealed by Metagenomics.</title>
        <authorList>
            <person name="Peng X."/>
        </authorList>
    </citation>
    <scope>NUCLEOTIDE SEQUENCE</scope>
    <source>
        <strain evidence="4">SIG240</strain>
    </source>
</reference>
<evidence type="ECO:0000256" key="1">
    <source>
        <dbReference type="ARBA" id="ARBA00008814"/>
    </source>
</evidence>
<dbReference type="PANTHER" id="PTHR30535:SF34">
    <property type="entry name" value="MOLYBDATE-BINDING PROTEIN MOLA"/>
    <property type="match status" value="1"/>
</dbReference>
<dbReference type="PANTHER" id="PTHR30535">
    <property type="entry name" value="VITAMIN B12-BINDING PROTEIN"/>
    <property type="match status" value="1"/>
</dbReference>
<evidence type="ECO:0000259" key="3">
    <source>
        <dbReference type="PROSITE" id="PS50983"/>
    </source>
</evidence>
<proteinExistence type="inferred from homology"/>
<evidence type="ECO:0000313" key="4">
    <source>
        <dbReference type="EMBL" id="MBE6092782.1"/>
    </source>
</evidence>
<dbReference type="InterPro" id="IPR050902">
    <property type="entry name" value="ABC_Transporter_SBP"/>
</dbReference>
<comment type="similarity">
    <text evidence="1">Belongs to the bacterial solute-binding protein 8 family.</text>
</comment>
<dbReference type="PROSITE" id="PS50983">
    <property type="entry name" value="FE_B12_PBP"/>
    <property type="match status" value="1"/>
</dbReference>
<dbReference type="Gene3D" id="3.40.50.1980">
    <property type="entry name" value="Nitrogenase molybdenum iron protein domain"/>
    <property type="match status" value="2"/>
</dbReference>
<organism evidence="4 5">
    <name type="scientific">Selenomonas ruminantium</name>
    <dbReference type="NCBI Taxonomy" id="971"/>
    <lineage>
        <taxon>Bacteria</taxon>
        <taxon>Bacillati</taxon>
        <taxon>Bacillota</taxon>
        <taxon>Negativicutes</taxon>
        <taxon>Selenomonadales</taxon>
        <taxon>Selenomonadaceae</taxon>
        <taxon>Selenomonas</taxon>
    </lineage>
</organism>
<dbReference type="Pfam" id="PF01497">
    <property type="entry name" value="Peripla_BP_2"/>
    <property type="match status" value="1"/>
</dbReference>
<keyword evidence="2" id="KW-0732">Signal</keyword>
<sequence length="315" mass="34016">MKRQLCALLAAVMVLAFLLTGCGGEQQKAADQSTFVTLTDDLGRQVELKAKPARIVVTSASFLEPLEAVGGADLVVGRPDSKTKMPDYAKDIASVGKVYQIDTEKVLACQPDLVIINKGMNEKLVDALEANGIKTLVLDMKSYDDVKREVATLAAVTGNPDKGQQLIHDMDDKIAAVKSSIPQDRRKVSIIHSTNQGLTVQLDGSIAGSIANMLGWENVASGSQPLEKNPDAAPYSMETLVAQNPEIIFVTSMGKLEAIKASMEETMQGPAWQSIPAVKNKQVYYLPQELFLLSPGIHYPEAVAEMAKCVYPDLK</sequence>
<dbReference type="GO" id="GO:0071281">
    <property type="term" value="P:cellular response to iron ion"/>
    <property type="evidence" value="ECO:0007669"/>
    <property type="project" value="TreeGrafter"/>
</dbReference>
<feature type="domain" description="Fe/B12 periplasmic-binding" evidence="3">
    <location>
        <begin position="54"/>
        <end position="314"/>
    </location>
</feature>
<dbReference type="InterPro" id="IPR002491">
    <property type="entry name" value="ABC_transptr_periplasmic_BD"/>
</dbReference>